<proteinExistence type="predicted"/>
<evidence type="ECO:0000256" key="1">
    <source>
        <dbReference type="ARBA" id="ARBA00004442"/>
    </source>
</evidence>
<comment type="caution">
    <text evidence="8">The sequence shown here is derived from an EMBL/GenBank/DDBJ whole genome shotgun (WGS) entry which is preliminary data.</text>
</comment>
<keyword evidence="3" id="KW-0998">Cell outer membrane</keyword>
<evidence type="ECO:0000256" key="6">
    <source>
        <dbReference type="SAM" id="MobiDB-lite"/>
    </source>
</evidence>
<dbReference type="InterPro" id="IPR050330">
    <property type="entry name" value="Bact_OuterMem_StrucFunc"/>
</dbReference>
<dbReference type="PROSITE" id="PS51257">
    <property type="entry name" value="PROKAR_LIPOPROTEIN"/>
    <property type="match status" value="1"/>
</dbReference>
<feature type="coiled-coil region" evidence="5">
    <location>
        <begin position="91"/>
        <end position="130"/>
    </location>
</feature>
<dbReference type="Gene3D" id="3.30.1330.60">
    <property type="entry name" value="OmpA-like domain"/>
    <property type="match status" value="1"/>
</dbReference>
<dbReference type="Pfam" id="PF00691">
    <property type="entry name" value="OmpA"/>
    <property type="match status" value="1"/>
</dbReference>
<protein>
    <submittedName>
        <fullName evidence="8">OmpA family protein</fullName>
    </submittedName>
</protein>
<keyword evidence="5" id="KW-0175">Coiled coil</keyword>
<dbReference type="PROSITE" id="PS51123">
    <property type="entry name" value="OMPA_2"/>
    <property type="match status" value="1"/>
</dbReference>
<evidence type="ECO:0000256" key="4">
    <source>
        <dbReference type="PROSITE-ProRule" id="PRU00473"/>
    </source>
</evidence>
<dbReference type="RefSeq" id="WP_255916174.1">
    <property type="nucleotide sequence ID" value="NZ_JANFQO010000023.1"/>
</dbReference>
<dbReference type="PRINTS" id="PR01023">
    <property type="entry name" value="NAFLGMOTY"/>
</dbReference>
<dbReference type="PANTHER" id="PTHR30329">
    <property type="entry name" value="STATOR ELEMENT OF FLAGELLAR MOTOR COMPLEX"/>
    <property type="match status" value="1"/>
</dbReference>
<dbReference type="PANTHER" id="PTHR30329:SF21">
    <property type="entry name" value="LIPOPROTEIN YIAD-RELATED"/>
    <property type="match status" value="1"/>
</dbReference>
<feature type="region of interest" description="Disordered" evidence="6">
    <location>
        <begin position="278"/>
        <end position="309"/>
    </location>
</feature>
<evidence type="ECO:0000313" key="8">
    <source>
        <dbReference type="EMBL" id="MCQ4166986.1"/>
    </source>
</evidence>
<dbReference type="InterPro" id="IPR036737">
    <property type="entry name" value="OmpA-like_sf"/>
</dbReference>
<dbReference type="Proteomes" id="UP001165498">
    <property type="component" value="Unassembled WGS sequence"/>
</dbReference>
<evidence type="ECO:0000259" key="7">
    <source>
        <dbReference type="PROSITE" id="PS51123"/>
    </source>
</evidence>
<name>A0ABT1QXH2_9GAMM</name>
<gene>
    <name evidence="8" type="ORF">NM961_19910</name>
</gene>
<feature type="compositionally biased region" description="Low complexity" evidence="6">
    <location>
        <begin position="278"/>
        <end position="294"/>
    </location>
</feature>
<organism evidence="8 9">
    <name type="scientific">Tahibacter harae</name>
    <dbReference type="NCBI Taxonomy" id="2963937"/>
    <lineage>
        <taxon>Bacteria</taxon>
        <taxon>Pseudomonadati</taxon>
        <taxon>Pseudomonadota</taxon>
        <taxon>Gammaproteobacteria</taxon>
        <taxon>Lysobacterales</taxon>
        <taxon>Rhodanobacteraceae</taxon>
        <taxon>Tahibacter</taxon>
    </lineage>
</organism>
<evidence type="ECO:0000313" key="9">
    <source>
        <dbReference type="Proteomes" id="UP001165498"/>
    </source>
</evidence>
<evidence type="ECO:0000256" key="5">
    <source>
        <dbReference type="SAM" id="Coils"/>
    </source>
</evidence>
<dbReference type="PRINTS" id="PR01021">
    <property type="entry name" value="OMPADOMAIN"/>
</dbReference>
<keyword evidence="2 4" id="KW-0472">Membrane</keyword>
<evidence type="ECO:0000256" key="3">
    <source>
        <dbReference type="ARBA" id="ARBA00023237"/>
    </source>
</evidence>
<dbReference type="SUPFAM" id="SSF103088">
    <property type="entry name" value="OmpA-like"/>
    <property type="match status" value="1"/>
</dbReference>
<feature type="region of interest" description="Disordered" evidence="6">
    <location>
        <begin position="186"/>
        <end position="207"/>
    </location>
</feature>
<dbReference type="CDD" id="cd07185">
    <property type="entry name" value="OmpA_C-like"/>
    <property type="match status" value="1"/>
</dbReference>
<reference evidence="8" key="1">
    <citation type="submission" date="2022-07" db="EMBL/GenBank/DDBJ databases">
        <title>Tahibacter sp., a new gammaproteobacterium isolated from the silt sample collected at pig farm.</title>
        <authorList>
            <person name="Chen H."/>
        </authorList>
    </citation>
    <scope>NUCLEOTIDE SEQUENCE</scope>
    <source>
        <strain evidence="8">P2K</strain>
    </source>
</reference>
<dbReference type="InterPro" id="IPR006665">
    <property type="entry name" value="OmpA-like"/>
</dbReference>
<evidence type="ECO:0000256" key="2">
    <source>
        <dbReference type="ARBA" id="ARBA00023136"/>
    </source>
</evidence>
<dbReference type="InterPro" id="IPR006664">
    <property type="entry name" value="OMP_bac"/>
</dbReference>
<comment type="subcellular location">
    <subcellularLocation>
        <location evidence="1">Cell outer membrane</location>
    </subcellularLocation>
</comment>
<dbReference type="EMBL" id="JANFQO010000023">
    <property type="protein sequence ID" value="MCQ4166986.1"/>
    <property type="molecule type" value="Genomic_DNA"/>
</dbReference>
<accession>A0ABT1QXH2</accession>
<keyword evidence="9" id="KW-1185">Reference proteome</keyword>
<feature type="domain" description="OmpA-like" evidence="7">
    <location>
        <begin position="332"/>
        <end position="449"/>
    </location>
</feature>
<sequence length="450" mass="45019">MKFGVAVVLLCGLLAACGSTPRRDLEFDRLHASLQALSTDPEFARLALAERALAEAAVRRLDASSVNAAEHAHLAYLAERRVDIAYIAAQTEQESARLAELEREHASLQLAASRRENAAMREELERQRQRELVQQEVAQRGLEQGHAASPAGAASAAAARPDAAIGVAGAASSGAAAARPAPADAMAGARPESLPAAAPAPGAAAPVPAAPAVSASAASGAVPPPVAVPPSAAPAAVAASGSAAARAASATPDPVLPARSAAGAPAAQTAFEPAAAASDRAFAAAPPDQAAAAAPPAPAPDPLQPGAAVMPAPEAGEIPLARRLAQLVPETGAEGEQLTLEDLVFEPGTAQLVAEAGVGIARVAAFVNSQPERAIRIEGHTDATGSPDANRALSLRRAEAVRDALIAAGVAAQRIEVSGEGSARPVASNDDADGRARNRRVVVVLRPAAG</sequence>